<feature type="domain" description="Aminoacyl-transfer RNA synthetases class-II family profile" evidence="11">
    <location>
        <begin position="237"/>
        <end position="488"/>
    </location>
</feature>
<dbReference type="Pfam" id="PF10306">
    <property type="entry name" value="FLILHELTA"/>
    <property type="match status" value="1"/>
</dbReference>
<proteinExistence type="predicted"/>
<keyword evidence="8" id="KW-0175">Coiled coil</keyword>
<dbReference type="OMA" id="IEMFVAT"/>
<dbReference type="PROSITE" id="PS50862">
    <property type="entry name" value="AA_TRNA_LIGASE_II"/>
    <property type="match status" value="1"/>
</dbReference>
<protein>
    <recommendedName>
        <fullName evidence="1">serine--tRNA ligase</fullName>
        <ecNumber evidence="1">6.1.1.11</ecNumber>
    </recommendedName>
    <alternativeName>
        <fullName evidence="6">Seryl-tRNA synthetase</fullName>
    </alternativeName>
    <alternativeName>
        <fullName evidence="7">Seryl-tRNA(Ser) synthetase</fullName>
    </alternativeName>
</protein>
<keyword evidence="5" id="KW-0030">Aminoacyl-tRNA synthetase</keyword>
<evidence type="ECO:0000259" key="11">
    <source>
        <dbReference type="PROSITE" id="PS50862"/>
    </source>
</evidence>
<dbReference type="GO" id="GO:0004828">
    <property type="term" value="F:serine-tRNA ligase activity"/>
    <property type="evidence" value="ECO:0007669"/>
    <property type="project" value="UniProtKB-EC"/>
</dbReference>
<dbReference type="InterPro" id="IPR002314">
    <property type="entry name" value="aa-tRNA-synt_IIb"/>
</dbReference>
<dbReference type="RefSeq" id="XP_001730475.1">
    <property type="nucleotide sequence ID" value="XM_001730423.1"/>
</dbReference>
<dbReference type="PANTHER" id="PTHR11778">
    <property type="entry name" value="SERYL-TRNA SYNTHETASE"/>
    <property type="match status" value="1"/>
</dbReference>
<dbReference type="GeneID" id="5854782"/>
<dbReference type="InterPro" id="IPR006195">
    <property type="entry name" value="aa-tRNA-synth_II"/>
</dbReference>
<evidence type="ECO:0000256" key="6">
    <source>
        <dbReference type="ARBA" id="ARBA00031113"/>
    </source>
</evidence>
<evidence type="ECO:0000256" key="7">
    <source>
        <dbReference type="ARBA" id="ARBA00034892"/>
    </source>
</evidence>
<evidence type="ECO:0000256" key="2">
    <source>
        <dbReference type="ARBA" id="ARBA00022598"/>
    </source>
</evidence>
<dbReference type="EMBL" id="AAYY01000008">
    <property type="protein sequence ID" value="EDP43261.1"/>
    <property type="molecule type" value="Genomic_DNA"/>
</dbReference>
<dbReference type="AlphaFoldDB" id="A8Q2Y7"/>
<evidence type="ECO:0000256" key="10">
    <source>
        <dbReference type="SAM" id="Phobius"/>
    </source>
</evidence>
<dbReference type="Pfam" id="PF00587">
    <property type="entry name" value="tRNA-synt_2b"/>
    <property type="match status" value="1"/>
</dbReference>
<dbReference type="EC" id="6.1.1.11" evidence="1"/>
<comment type="caution">
    <text evidence="12">The sequence shown here is derived from an EMBL/GenBank/DDBJ whole genome shotgun (WGS) entry which is preliminary data.</text>
</comment>
<evidence type="ECO:0000256" key="1">
    <source>
        <dbReference type="ARBA" id="ARBA00012840"/>
    </source>
</evidence>
<reference evidence="12 13" key="1">
    <citation type="journal article" date="2007" name="Proc. Natl. Acad. Sci. U.S.A.">
        <title>Dandruff-associated Malassezia genomes reveal convergent and divergent virulence traits shared with plant and human fungal pathogens.</title>
        <authorList>
            <person name="Xu J."/>
            <person name="Saunders C.W."/>
            <person name="Hu P."/>
            <person name="Grant R.A."/>
            <person name="Boekhout T."/>
            <person name="Kuramae E.E."/>
            <person name="Kronstad J.W."/>
            <person name="Deangelis Y.M."/>
            <person name="Reeder N.L."/>
            <person name="Johnstone K.R."/>
            <person name="Leland M."/>
            <person name="Fieno A.M."/>
            <person name="Begley W.M."/>
            <person name="Sun Y."/>
            <person name="Lacey M.P."/>
            <person name="Chaudhary T."/>
            <person name="Keough T."/>
            <person name="Chu L."/>
            <person name="Sears R."/>
            <person name="Yuan B."/>
            <person name="Dawson T.L.Jr."/>
        </authorList>
    </citation>
    <scope>NUCLEOTIDE SEQUENCE [LARGE SCALE GENOMIC DNA]</scope>
    <source>
        <strain evidence="13">ATCC MYA-4612 / CBS 7966</strain>
    </source>
</reference>
<evidence type="ECO:0000313" key="12">
    <source>
        <dbReference type="EMBL" id="EDP43261.1"/>
    </source>
</evidence>
<dbReference type="VEuPathDB" id="FungiDB:MGL_2271"/>
<dbReference type="KEGG" id="mgl:MGL_2271"/>
<evidence type="ECO:0000256" key="4">
    <source>
        <dbReference type="ARBA" id="ARBA00022840"/>
    </source>
</evidence>
<dbReference type="PRINTS" id="PR00981">
    <property type="entry name" value="TRNASYNTHSER"/>
</dbReference>
<dbReference type="InterPro" id="IPR002317">
    <property type="entry name" value="Ser-tRNA-ligase_type_1"/>
</dbReference>
<keyword evidence="10" id="KW-0812">Transmembrane</keyword>
<dbReference type="FunCoup" id="A8Q2Y7">
    <property type="interactions" value="231"/>
</dbReference>
<feature type="transmembrane region" description="Helical" evidence="10">
    <location>
        <begin position="571"/>
        <end position="597"/>
    </location>
</feature>
<dbReference type="GO" id="GO:0006434">
    <property type="term" value="P:seryl-tRNA aminoacylation"/>
    <property type="evidence" value="ECO:0007669"/>
    <property type="project" value="InterPro"/>
</dbReference>
<feature type="region of interest" description="Disordered" evidence="9">
    <location>
        <begin position="517"/>
        <end position="538"/>
    </location>
</feature>
<dbReference type="Gene3D" id="3.30.930.10">
    <property type="entry name" value="Bira Bifunctional Protein, Domain 2"/>
    <property type="match status" value="1"/>
</dbReference>
<dbReference type="OrthoDB" id="10264585at2759"/>
<keyword evidence="10" id="KW-1133">Transmembrane helix</keyword>
<dbReference type="GO" id="GO:0005524">
    <property type="term" value="F:ATP binding"/>
    <property type="evidence" value="ECO:0007669"/>
    <property type="project" value="UniProtKB-KW"/>
</dbReference>
<sequence>MYASKSAPPTGFRPLPEPSVSWRAEDVEEARRVTLLRDMSFREDEAAALPSLQASLKQMRYDRIKIEEEQRHVGAMIPSLAKKVNTNAERVSQLRERARELRTALRYLEKQMDEAHARSLQIRSAWPNRMHPDVPIGPESESRVVAVCDARSPACRSTSLPTTLLPCTTHAFDASFTSKLQVDPRRDHLGLAQSMSHGGVDMAAGITTTGPSWPYLLGTISMLEHALCQYALHVATRHGFIPVSVPDVIKTDVAERCGFRPRDEVAAQTYFVDTKRSITTHDTSACDDAMATLCLAGTAEIPLAALVAKQTFSHRHTQPNLGGDVASMHLPIRLTALGHAFRAEAGARGADTRGLYRIHQFSKVEMFVVSDAEQSDAMLESLRHVQEDIVNGLGLLYRVVDMSSEELGASAYRKYDIEAWMPGRGAWGEICSASNCTEYQARRLAIKYRDAETGRNTYAHTLNATAAAIPRLLVALIETYSSSNLVLPVALRPFWIGGPSDTRVEWIEPASVAASAPASSGERASPLQQCGTSHPRASFHTSARRNVSAFTRAKEQLHSLAVRTGADPAPLLISFVILHEITAIVPIFVLAALLAVLGAGDAMLEWVNTLLNAMMPSENARLYEWIARGRRMATRVCRRFDTLLRGKEGTPMAAAWFTSLTASYVLVKLLLPVRIALSLALSPVTARTLIMPWWRRFRRT</sequence>
<evidence type="ECO:0000256" key="9">
    <source>
        <dbReference type="SAM" id="MobiDB-lite"/>
    </source>
</evidence>
<dbReference type="InterPro" id="IPR018811">
    <property type="entry name" value="MRX11"/>
</dbReference>
<dbReference type="STRING" id="425265.A8Q2Y7"/>
<evidence type="ECO:0000256" key="3">
    <source>
        <dbReference type="ARBA" id="ARBA00022741"/>
    </source>
</evidence>
<dbReference type="InterPro" id="IPR010978">
    <property type="entry name" value="tRNA-bd_arm"/>
</dbReference>
<dbReference type="SUPFAM" id="SSF46589">
    <property type="entry name" value="tRNA-binding arm"/>
    <property type="match status" value="1"/>
</dbReference>
<organism evidence="12 13">
    <name type="scientific">Malassezia globosa (strain ATCC MYA-4612 / CBS 7966)</name>
    <name type="common">Dandruff-associated fungus</name>
    <dbReference type="NCBI Taxonomy" id="425265"/>
    <lineage>
        <taxon>Eukaryota</taxon>
        <taxon>Fungi</taxon>
        <taxon>Dikarya</taxon>
        <taxon>Basidiomycota</taxon>
        <taxon>Ustilaginomycotina</taxon>
        <taxon>Malasseziomycetes</taxon>
        <taxon>Malasseziales</taxon>
        <taxon>Malasseziaceae</taxon>
        <taxon>Malassezia</taxon>
    </lineage>
</organism>
<dbReference type="InterPro" id="IPR045864">
    <property type="entry name" value="aa-tRNA-synth_II/BPL/LPL"/>
</dbReference>
<evidence type="ECO:0000313" key="13">
    <source>
        <dbReference type="Proteomes" id="UP000008837"/>
    </source>
</evidence>
<dbReference type="InParanoid" id="A8Q2Y7"/>
<dbReference type="Proteomes" id="UP000008837">
    <property type="component" value="Unassembled WGS sequence"/>
</dbReference>
<dbReference type="SUPFAM" id="SSF55681">
    <property type="entry name" value="Class II aaRS and biotin synthetases"/>
    <property type="match status" value="1"/>
</dbReference>
<keyword evidence="4" id="KW-0067">ATP-binding</keyword>
<evidence type="ECO:0000256" key="8">
    <source>
        <dbReference type="SAM" id="Coils"/>
    </source>
</evidence>
<keyword evidence="13" id="KW-1185">Reference proteome</keyword>
<name>A8Q2Y7_MALGO</name>
<keyword evidence="2" id="KW-0436">Ligase</keyword>
<gene>
    <name evidence="12" type="ORF">MGL_2271</name>
</gene>
<accession>A8Q2Y7</accession>
<keyword evidence="10" id="KW-0472">Membrane</keyword>
<keyword evidence="3" id="KW-0547">Nucleotide-binding</keyword>
<feature type="coiled-coil region" evidence="8">
    <location>
        <begin position="91"/>
        <end position="118"/>
    </location>
</feature>
<evidence type="ECO:0000256" key="5">
    <source>
        <dbReference type="ARBA" id="ARBA00023146"/>
    </source>
</evidence>